<evidence type="ECO:0000256" key="9">
    <source>
        <dbReference type="PIRSR" id="PIRSR601765-1"/>
    </source>
</evidence>
<evidence type="ECO:0000256" key="1">
    <source>
        <dbReference type="ARBA" id="ARBA00006217"/>
    </source>
</evidence>
<feature type="binding site" evidence="9">
    <location>
        <position position="175"/>
    </location>
    <ligand>
        <name>Zn(2+)</name>
        <dbReference type="ChEBI" id="CHEBI:29105"/>
    </ligand>
</feature>
<keyword evidence="5 9" id="KW-0862">Zinc</keyword>
<dbReference type="GO" id="GO:0034599">
    <property type="term" value="P:cellular response to oxidative stress"/>
    <property type="evidence" value="ECO:0007669"/>
    <property type="project" value="TreeGrafter"/>
</dbReference>
<dbReference type="EC" id="4.2.1.1" evidence="2 10"/>
<evidence type="ECO:0000256" key="6">
    <source>
        <dbReference type="ARBA" id="ARBA00023239"/>
    </source>
</evidence>
<gene>
    <name evidence="12" type="ORF">Aud_007224</name>
</gene>
<name>A0A8E0QXJ3_9EURO</name>
<evidence type="ECO:0000256" key="11">
    <source>
        <dbReference type="SAM" id="MobiDB-lite"/>
    </source>
</evidence>
<protein>
    <recommendedName>
        <fullName evidence="3 10">Carbonic anhydrase</fullName>
        <ecNumber evidence="2 10">4.2.1.1</ecNumber>
    </recommendedName>
    <alternativeName>
        <fullName evidence="7 10">Carbonate dehydratase</fullName>
    </alternativeName>
</protein>
<feature type="compositionally biased region" description="Polar residues" evidence="11">
    <location>
        <begin position="56"/>
        <end position="76"/>
    </location>
</feature>
<evidence type="ECO:0000256" key="3">
    <source>
        <dbReference type="ARBA" id="ARBA00014628"/>
    </source>
</evidence>
<comment type="catalytic activity">
    <reaction evidence="8 10">
        <text>hydrogencarbonate + H(+) = CO2 + H2O</text>
        <dbReference type="Rhea" id="RHEA:10748"/>
        <dbReference type="ChEBI" id="CHEBI:15377"/>
        <dbReference type="ChEBI" id="CHEBI:15378"/>
        <dbReference type="ChEBI" id="CHEBI:16526"/>
        <dbReference type="ChEBI" id="CHEBI:17544"/>
        <dbReference type="EC" id="4.2.1.1"/>
    </reaction>
</comment>
<feature type="binding site" evidence="9">
    <location>
        <position position="121"/>
    </location>
    <ligand>
        <name>Zn(2+)</name>
        <dbReference type="ChEBI" id="CHEBI:29105"/>
    </ligand>
</feature>
<dbReference type="Pfam" id="PF00484">
    <property type="entry name" value="Pro_CA"/>
    <property type="match status" value="1"/>
</dbReference>
<dbReference type="EMBL" id="BBXM02000005">
    <property type="protein sequence ID" value="GIC90786.1"/>
    <property type="molecule type" value="Genomic_DNA"/>
</dbReference>
<feature type="binding site" evidence="9">
    <location>
        <position position="119"/>
    </location>
    <ligand>
        <name>Zn(2+)</name>
        <dbReference type="ChEBI" id="CHEBI:29105"/>
    </ligand>
</feature>
<evidence type="ECO:0000313" key="13">
    <source>
        <dbReference type="Proteomes" id="UP000036893"/>
    </source>
</evidence>
<dbReference type="GO" id="GO:0008270">
    <property type="term" value="F:zinc ion binding"/>
    <property type="evidence" value="ECO:0007669"/>
    <property type="project" value="UniProtKB-UniRule"/>
</dbReference>
<dbReference type="GeneID" id="66994701"/>
<dbReference type="InterPro" id="IPR015892">
    <property type="entry name" value="Carbonic_anhydrase_CS"/>
</dbReference>
<feature type="binding site" evidence="9">
    <location>
        <position position="178"/>
    </location>
    <ligand>
        <name>Zn(2+)</name>
        <dbReference type="ChEBI" id="CHEBI:29105"/>
    </ligand>
</feature>
<dbReference type="FunFam" id="3.40.1050.10:FF:000001">
    <property type="entry name" value="Carbonic anhydrase"/>
    <property type="match status" value="1"/>
</dbReference>
<evidence type="ECO:0000313" key="12">
    <source>
        <dbReference type="EMBL" id="GIC90786.1"/>
    </source>
</evidence>
<dbReference type="AlphaFoldDB" id="A0A8E0QXJ3"/>
<evidence type="ECO:0000256" key="8">
    <source>
        <dbReference type="ARBA" id="ARBA00048348"/>
    </source>
</evidence>
<evidence type="ECO:0000256" key="5">
    <source>
        <dbReference type="ARBA" id="ARBA00022833"/>
    </source>
</evidence>
<dbReference type="Gene3D" id="3.40.1050.10">
    <property type="entry name" value="Carbonic anhydrase"/>
    <property type="match status" value="1"/>
</dbReference>
<evidence type="ECO:0000256" key="2">
    <source>
        <dbReference type="ARBA" id="ARBA00012925"/>
    </source>
</evidence>
<dbReference type="Proteomes" id="UP000036893">
    <property type="component" value="Unassembled WGS sequence"/>
</dbReference>
<dbReference type="PROSITE" id="PS00705">
    <property type="entry name" value="PROK_CO2_ANHYDRASE_2"/>
    <property type="match status" value="1"/>
</dbReference>
<comment type="caution">
    <text evidence="12">The sequence shown here is derived from an EMBL/GenBank/DDBJ whole genome shotgun (WGS) entry which is preliminary data.</text>
</comment>
<keyword evidence="6 10" id="KW-0456">Lyase</keyword>
<dbReference type="CDD" id="cd00883">
    <property type="entry name" value="beta_CA_cladeA"/>
    <property type="match status" value="1"/>
</dbReference>
<proteinExistence type="inferred from homology"/>
<dbReference type="GO" id="GO:0005737">
    <property type="term" value="C:cytoplasm"/>
    <property type="evidence" value="ECO:0007669"/>
    <property type="project" value="TreeGrafter"/>
</dbReference>
<dbReference type="PANTHER" id="PTHR11002:SF76">
    <property type="entry name" value="CARBONIC ANHYDRASE"/>
    <property type="match status" value="1"/>
</dbReference>
<dbReference type="PANTHER" id="PTHR11002">
    <property type="entry name" value="CARBONIC ANHYDRASE"/>
    <property type="match status" value="1"/>
</dbReference>
<dbReference type="GO" id="GO:0071244">
    <property type="term" value="P:cellular response to carbon dioxide"/>
    <property type="evidence" value="ECO:0007669"/>
    <property type="project" value="TreeGrafter"/>
</dbReference>
<evidence type="ECO:0000256" key="10">
    <source>
        <dbReference type="RuleBase" id="RU003956"/>
    </source>
</evidence>
<evidence type="ECO:0000256" key="4">
    <source>
        <dbReference type="ARBA" id="ARBA00022723"/>
    </source>
</evidence>
<reference evidence="12" key="2">
    <citation type="submission" date="2021-01" db="EMBL/GenBank/DDBJ databases">
        <title>Pan-genome distribution and transcriptional activeness of fungal secondary metabolism genes in Aspergillus section Fumigati.</title>
        <authorList>
            <person name="Takahashi H."/>
            <person name="Umemura M."/>
            <person name="Ninomiya A."/>
            <person name="Kusuya Y."/>
            <person name="Urayama S."/>
            <person name="Shimizu M."/>
            <person name="Watanabe A."/>
            <person name="Kamei K."/>
            <person name="Yaguchi T."/>
            <person name="Hagiwara D."/>
        </authorList>
    </citation>
    <scope>NUCLEOTIDE SEQUENCE</scope>
    <source>
        <strain evidence="12">IFM 46973</strain>
    </source>
</reference>
<organism evidence="12 13">
    <name type="scientific">Aspergillus udagawae</name>
    <dbReference type="NCBI Taxonomy" id="91492"/>
    <lineage>
        <taxon>Eukaryota</taxon>
        <taxon>Fungi</taxon>
        <taxon>Dikarya</taxon>
        <taxon>Ascomycota</taxon>
        <taxon>Pezizomycotina</taxon>
        <taxon>Eurotiomycetes</taxon>
        <taxon>Eurotiomycetidae</taxon>
        <taxon>Eurotiales</taxon>
        <taxon>Aspergillaceae</taxon>
        <taxon>Aspergillus</taxon>
        <taxon>Aspergillus subgen. Fumigati</taxon>
    </lineage>
</organism>
<dbReference type="InterPro" id="IPR001765">
    <property type="entry name" value="Carbonic_anhydrase"/>
</dbReference>
<dbReference type="RefSeq" id="XP_043148052.1">
    <property type="nucleotide sequence ID" value="XM_043292117.1"/>
</dbReference>
<feature type="region of interest" description="Disordered" evidence="11">
    <location>
        <begin position="56"/>
        <end position="77"/>
    </location>
</feature>
<dbReference type="SMART" id="SM00947">
    <property type="entry name" value="Pro_CA"/>
    <property type="match status" value="1"/>
</dbReference>
<keyword evidence="4 9" id="KW-0479">Metal-binding</keyword>
<sequence>MNITRLLPRSNALCLPTAVARAFRGRGAGVYPPSSQTVYMCPTSTVSLMHRSPCSTSAPLRSSQKSEAQTSANNDSLPDKFSAALAKNKEWATKCSQEHPELLPTLAVGQHPEILWIGCSDSRCPETTILGLLPGDVFTHRNIANVIHPADLSSGAVIEYAVRHLRVKHVVICGHTKCGGVAAALGNKGLGILDPWLIPLRQLREQHLGELQTLSEDDAVVKLAELNVKEGLKALTQKSVVLEAMQERGLQVHGLIYDVGSGVLRELDTTEPEDAIKLRLTTFKTDA</sequence>
<evidence type="ECO:0000256" key="7">
    <source>
        <dbReference type="ARBA" id="ARBA00031969"/>
    </source>
</evidence>
<dbReference type="GO" id="GO:0015976">
    <property type="term" value="P:carbon utilization"/>
    <property type="evidence" value="ECO:0007669"/>
    <property type="project" value="InterPro"/>
</dbReference>
<accession>A0A8E0QXJ3</accession>
<dbReference type="SUPFAM" id="SSF53056">
    <property type="entry name" value="beta-carbonic anhydrase, cab"/>
    <property type="match status" value="1"/>
</dbReference>
<dbReference type="InterPro" id="IPR036874">
    <property type="entry name" value="Carbonic_anhydrase_sf"/>
</dbReference>
<comment type="similarity">
    <text evidence="1 10">Belongs to the beta-class carbonic anhydrase family.</text>
</comment>
<reference evidence="12" key="1">
    <citation type="journal article" date="2015" name="Genome Announc.">
        <title>Draft Genome Sequence of the Pathogenic Filamentous Fungus Aspergillus udagawae Strain IFM 46973T.</title>
        <authorList>
            <person name="Kusuya Y."/>
            <person name="Takahashi-Nakaguchi A."/>
            <person name="Takahashi H."/>
            <person name="Yaguchi T."/>
        </authorList>
    </citation>
    <scope>NUCLEOTIDE SEQUENCE</scope>
    <source>
        <strain evidence="12">IFM 46973</strain>
    </source>
</reference>
<dbReference type="GO" id="GO:0004089">
    <property type="term" value="F:carbonate dehydratase activity"/>
    <property type="evidence" value="ECO:0007669"/>
    <property type="project" value="UniProtKB-UniRule"/>
</dbReference>
<comment type="cofactor">
    <cofactor evidence="9">
        <name>Zn(2+)</name>
        <dbReference type="ChEBI" id="CHEBI:29105"/>
    </cofactor>
    <text evidence="9">Binds 1 zinc ion per subunit.</text>
</comment>
<comment type="function">
    <text evidence="10">Reversible hydration of carbon dioxide.</text>
</comment>